<evidence type="ECO:0000313" key="2">
    <source>
        <dbReference type="Proteomes" id="UP001042704"/>
    </source>
</evidence>
<proteinExistence type="predicted"/>
<sequence>MTDNKFALFTTVYPEGIQYLNDWYSSVYHQDTPDFDIWIGCDRLSIEEAQKAMGDRIEATWIIRNEDESPIQFRERAIRKMINQYSGIIFVDSDDILEPSRVSAAQSALQCYDGYGCSMNIIDEGGHDLAIEFKRPRNTGLLDLLLRNNIFGLSNTAYRSDILKKCLPFPKKCVLLDWFIATRALNNNANLFFDDIARMKYRQHSANTARVLPPFSAQQILSATKLVLQHYDLVLRYIPELSPFFKKQIPLFQDEVLLFYNCMIQSTETLDEYIERLNKMPAKHIWWSCVAHPDLEELWKQ</sequence>
<dbReference type="Gene3D" id="3.90.550.10">
    <property type="entry name" value="Spore Coat Polysaccharide Biosynthesis Protein SpsA, Chain A"/>
    <property type="match status" value="1"/>
</dbReference>
<keyword evidence="2" id="KW-1185">Reference proteome</keyword>
<dbReference type="EMBL" id="CP036172">
    <property type="protein sequence ID" value="QSZ67864.1"/>
    <property type="molecule type" value="Genomic_DNA"/>
</dbReference>
<reference evidence="1" key="2">
    <citation type="submission" date="2019-02" db="EMBL/GenBank/DDBJ databases">
        <authorList>
            <person name="Chen S.-C."/>
            <person name="Chien H.-H."/>
            <person name="Lai M.-C."/>
        </authorList>
    </citation>
    <scope>NUCLEOTIDE SEQUENCE</scope>
    <source>
        <strain evidence="1">N2F9704</strain>
    </source>
</reference>
<dbReference type="KEGG" id="maqe:RJ40_10335"/>
<dbReference type="InterPro" id="IPR029044">
    <property type="entry name" value="Nucleotide-diphossugar_trans"/>
</dbReference>
<dbReference type="AlphaFoldDB" id="A0A8A3S845"/>
<dbReference type="SUPFAM" id="SSF53448">
    <property type="entry name" value="Nucleotide-diphospho-sugar transferases"/>
    <property type="match status" value="1"/>
</dbReference>
<evidence type="ECO:0000313" key="1">
    <source>
        <dbReference type="EMBL" id="QSZ67864.1"/>
    </source>
</evidence>
<organism evidence="1 2">
    <name type="scientific">Methanofollis aquaemaris</name>
    <dbReference type="NCBI Taxonomy" id="126734"/>
    <lineage>
        <taxon>Archaea</taxon>
        <taxon>Methanobacteriati</taxon>
        <taxon>Methanobacteriota</taxon>
        <taxon>Stenosarchaea group</taxon>
        <taxon>Methanomicrobia</taxon>
        <taxon>Methanomicrobiales</taxon>
        <taxon>Methanomicrobiaceae</taxon>
        <taxon>Methanofollis</taxon>
    </lineage>
</organism>
<gene>
    <name evidence="1" type="ORF">RJ40_10335</name>
</gene>
<dbReference type="RefSeq" id="WP_265580782.1">
    <property type="nucleotide sequence ID" value="NZ_CP036172.1"/>
</dbReference>
<accession>A0A8A3S845</accession>
<name>A0A8A3S845_9EURY</name>
<dbReference type="Proteomes" id="UP001042704">
    <property type="component" value="Chromosome"/>
</dbReference>
<protein>
    <recommendedName>
        <fullName evidence="3">Glycosyl transferase family 2</fullName>
    </recommendedName>
</protein>
<evidence type="ECO:0008006" key="3">
    <source>
        <dbReference type="Google" id="ProtNLM"/>
    </source>
</evidence>
<dbReference type="GeneID" id="76424765"/>
<reference evidence="1" key="1">
    <citation type="journal article" date="2001" name="Int. J. Syst. Evol. Microbiol.">
        <title>Methanofollis aquaemaris sp. nov., a methanogen isolated from an aquaculture fish pond.</title>
        <authorList>
            <person name="Lai M.C."/>
            <person name="Chen S.C."/>
        </authorList>
    </citation>
    <scope>NUCLEOTIDE SEQUENCE</scope>
    <source>
        <strain evidence="1">N2F9704</strain>
    </source>
</reference>